<gene>
    <name evidence="1" type="ORF">EUS_01530</name>
</gene>
<accession>D4JQY7</accession>
<dbReference type="BioCyc" id="ESIR657319:G136K-131-MONOMER"/>
<reference evidence="1 2" key="2">
    <citation type="submission" date="2010-03" db="EMBL/GenBank/DDBJ databases">
        <authorList>
            <person name="Pajon A."/>
        </authorList>
    </citation>
    <scope>NUCLEOTIDE SEQUENCE [LARGE SCALE GENOMIC DNA]</scope>
    <source>
        <strain evidence="1 2">70/3</strain>
    </source>
</reference>
<dbReference type="Proteomes" id="UP000008803">
    <property type="component" value="Chromosome"/>
</dbReference>
<organism evidence="1 2">
    <name type="scientific">[Eubacterium] siraeum 70/3</name>
    <dbReference type="NCBI Taxonomy" id="657319"/>
    <lineage>
        <taxon>Bacteria</taxon>
        <taxon>Bacillati</taxon>
        <taxon>Bacillota</taxon>
        <taxon>Clostridia</taxon>
        <taxon>Eubacteriales</taxon>
        <taxon>Oscillospiraceae</taxon>
        <taxon>Oscillospiraceae incertae sedis</taxon>
    </lineage>
</organism>
<dbReference type="KEGG" id="esu:EUS_01530"/>
<dbReference type="AlphaFoldDB" id="D4JQY7"/>
<evidence type="ECO:0000313" key="2">
    <source>
        <dbReference type="Proteomes" id="UP000008803"/>
    </source>
</evidence>
<dbReference type="HOGENOM" id="CLU_2699206_0_0_9"/>
<sequence>MMKTAQNYVNSEQIKTFHDGLSGHQPLTFISAAADCKFRLAVCILQTAVWKERYTMYIGASAPRNIYNIFAVR</sequence>
<evidence type="ECO:0000313" key="1">
    <source>
        <dbReference type="EMBL" id="CBK95506.1"/>
    </source>
</evidence>
<proteinExistence type="predicted"/>
<reference evidence="1 2" key="1">
    <citation type="submission" date="2010-03" db="EMBL/GenBank/DDBJ databases">
        <title>The genome sequence of Eubacterium siraeum 70/3.</title>
        <authorList>
            <consortium name="metaHIT consortium -- http://www.metahit.eu/"/>
            <person name="Pajon A."/>
            <person name="Turner K."/>
            <person name="Parkhill J."/>
            <person name="Duncan S."/>
            <person name="Flint H."/>
        </authorList>
    </citation>
    <scope>NUCLEOTIDE SEQUENCE [LARGE SCALE GENOMIC DNA]</scope>
    <source>
        <strain evidence="1 2">70/3</strain>
    </source>
</reference>
<dbReference type="EMBL" id="FP929044">
    <property type="protein sequence ID" value="CBK95506.1"/>
    <property type="molecule type" value="Genomic_DNA"/>
</dbReference>
<protein>
    <submittedName>
        <fullName evidence="1">Uncharacterized protein</fullName>
    </submittedName>
</protein>
<name>D4JQY7_9FIRM</name>